<dbReference type="NCBIfam" id="NF008752">
    <property type="entry name" value="PRK11784.1-4"/>
    <property type="match status" value="1"/>
</dbReference>
<protein>
    <submittedName>
        <fullName evidence="3">tRNA 2-selenouridine synthase</fullName>
    </submittedName>
</protein>
<dbReference type="NCBIfam" id="TIGR03167">
    <property type="entry name" value="tRNA_sel_U_synt"/>
    <property type="match status" value="1"/>
</dbReference>
<dbReference type="RefSeq" id="WP_188697256.1">
    <property type="nucleotide sequence ID" value="NZ_BMIR01000021.1"/>
</dbReference>
<dbReference type="InterPro" id="IPR001763">
    <property type="entry name" value="Rhodanese-like_dom"/>
</dbReference>
<dbReference type="GO" id="GO:0043828">
    <property type="term" value="F:tRNA 2-selenouridine synthase activity"/>
    <property type="evidence" value="ECO:0007669"/>
    <property type="project" value="InterPro"/>
</dbReference>
<organism evidence="3 4">
    <name type="scientific">Pullulanibacillus camelliae</name>
    <dbReference type="NCBI Taxonomy" id="1707096"/>
    <lineage>
        <taxon>Bacteria</taxon>
        <taxon>Bacillati</taxon>
        <taxon>Bacillota</taxon>
        <taxon>Bacilli</taxon>
        <taxon>Bacillales</taxon>
        <taxon>Sporolactobacillaceae</taxon>
        <taxon>Pullulanibacillus</taxon>
    </lineage>
</organism>
<gene>
    <name evidence="3" type="ORF">GCM10011391_34150</name>
</gene>
<keyword evidence="1" id="KW-0711">Selenium</keyword>
<dbReference type="GO" id="GO:0004792">
    <property type="term" value="F:thiosulfate-cyanide sulfurtransferase activity"/>
    <property type="evidence" value="ECO:0007669"/>
    <property type="project" value="InterPro"/>
</dbReference>
<evidence type="ECO:0000313" key="4">
    <source>
        <dbReference type="Proteomes" id="UP000628775"/>
    </source>
</evidence>
<name>A0A8J2YM04_9BACL</name>
<evidence type="ECO:0000313" key="3">
    <source>
        <dbReference type="EMBL" id="GGE52442.1"/>
    </source>
</evidence>
<dbReference type="GO" id="GO:0002098">
    <property type="term" value="P:tRNA wobble uridine modification"/>
    <property type="evidence" value="ECO:0007669"/>
    <property type="project" value="InterPro"/>
</dbReference>
<dbReference type="InterPro" id="IPR036873">
    <property type="entry name" value="Rhodanese-like_dom_sf"/>
</dbReference>
<dbReference type="InterPro" id="IPR058840">
    <property type="entry name" value="AAA_SelU"/>
</dbReference>
<dbReference type="Pfam" id="PF26341">
    <property type="entry name" value="AAA_SelU"/>
    <property type="match status" value="1"/>
</dbReference>
<dbReference type="PROSITE" id="PS00380">
    <property type="entry name" value="RHODANESE_1"/>
    <property type="match status" value="1"/>
</dbReference>
<sequence length="351" mass="39976">MDLKQIEINDLLAIQHKLALIDVRSPLEYEEFHIPGAINLPLFSNDERAEVGTLYKQKGPEEAKERGVEIVSHKLPSLYKKIKALAAEAEQTVIYCWRGGMRSKSLANFMTVMGVMCWQLRGGIRSFRKLVTEQLHVFSQEKKPFVVIEGYTGSRKTDILKQLSEKGYPVIDLEGLAGHRGSIFGSVGLNPQSQKAFECGLWQRLCDLKDAPYYIVEGESKRIGRVVLPPFINEGKAQGERIMIDYPFQARVEAILKEYNPEENKAAVNEAFWHLQKYLRQPFLGELEAALQNEDYALFIEQLLEHYYDPRYQHQLKKYPKEAKRLSITSVAEGVEGVEAILNTLYAPALG</sequence>
<comment type="caution">
    <text evidence="3">The sequence shown here is derived from an EMBL/GenBank/DDBJ whole genome shotgun (WGS) entry which is preliminary data.</text>
</comment>
<dbReference type="SUPFAM" id="SSF52540">
    <property type="entry name" value="P-loop containing nucleoside triphosphate hydrolases"/>
    <property type="match status" value="1"/>
</dbReference>
<dbReference type="SMART" id="SM00450">
    <property type="entry name" value="RHOD"/>
    <property type="match status" value="1"/>
</dbReference>
<dbReference type="EMBL" id="BMIR01000021">
    <property type="protein sequence ID" value="GGE52442.1"/>
    <property type="molecule type" value="Genomic_DNA"/>
</dbReference>
<proteinExistence type="predicted"/>
<dbReference type="InterPro" id="IPR027417">
    <property type="entry name" value="P-loop_NTPase"/>
</dbReference>
<dbReference type="Gene3D" id="3.40.250.10">
    <property type="entry name" value="Rhodanese-like domain"/>
    <property type="match status" value="1"/>
</dbReference>
<dbReference type="InterPro" id="IPR001307">
    <property type="entry name" value="Thiosulphate_STrfase_CS"/>
</dbReference>
<dbReference type="SUPFAM" id="SSF52821">
    <property type="entry name" value="Rhodanese/Cell cycle control phosphatase"/>
    <property type="match status" value="1"/>
</dbReference>
<dbReference type="PANTHER" id="PTHR30401">
    <property type="entry name" value="TRNA 2-SELENOURIDINE SYNTHASE"/>
    <property type="match status" value="1"/>
</dbReference>
<evidence type="ECO:0000259" key="2">
    <source>
        <dbReference type="PROSITE" id="PS50206"/>
    </source>
</evidence>
<accession>A0A8J2YM04</accession>
<keyword evidence="4" id="KW-1185">Reference proteome</keyword>
<dbReference type="NCBIfam" id="NF008750">
    <property type="entry name" value="PRK11784.1-2"/>
    <property type="match status" value="1"/>
</dbReference>
<dbReference type="Proteomes" id="UP000628775">
    <property type="component" value="Unassembled WGS sequence"/>
</dbReference>
<dbReference type="InterPro" id="IPR017582">
    <property type="entry name" value="SelU"/>
</dbReference>
<reference evidence="3" key="2">
    <citation type="submission" date="2020-09" db="EMBL/GenBank/DDBJ databases">
        <authorList>
            <person name="Sun Q."/>
            <person name="Zhou Y."/>
        </authorList>
    </citation>
    <scope>NUCLEOTIDE SEQUENCE</scope>
    <source>
        <strain evidence="3">CGMCC 1.15371</strain>
    </source>
</reference>
<reference evidence="3" key="1">
    <citation type="journal article" date="2014" name="Int. J. Syst. Evol. Microbiol.">
        <title>Complete genome sequence of Corynebacterium casei LMG S-19264T (=DSM 44701T), isolated from a smear-ripened cheese.</title>
        <authorList>
            <consortium name="US DOE Joint Genome Institute (JGI-PGF)"/>
            <person name="Walter F."/>
            <person name="Albersmeier A."/>
            <person name="Kalinowski J."/>
            <person name="Ruckert C."/>
        </authorList>
    </citation>
    <scope>NUCLEOTIDE SEQUENCE</scope>
    <source>
        <strain evidence="3">CGMCC 1.15371</strain>
    </source>
</reference>
<dbReference type="PANTHER" id="PTHR30401:SF0">
    <property type="entry name" value="TRNA 2-SELENOURIDINE SYNTHASE"/>
    <property type="match status" value="1"/>
</dbReference>
<evidence type="ECO:0000256" key="1">
    <source>
        <dbReference type="ARBA" id="ARBA00023266"/>
    </source>
</evidence>
<dbReference type="Pfam" id="PF00581">
    <property type="entry name" value="Rhodanese"/>
    <property type="match status" value="1"/>
</dbReference>
<feature type="domain" description="Rhodanese" evidence="2">
    <location>
        <begin position="14"/>
        <end position="136"/>
    </location>
</feature>
<dbReference type="AlphaFoldDB" id="A0A8J2YM04"/>
<dbReference type="PROSITE" id="PS50206">
    <property type="entry name" value="RHODANESE_3"/>
    <property type="match status" value="1"/>
</dbReference>